<evidence type="ECO:0000313" key="2">
    <source>
        <dbReference type="EMBL" id="MBY0098229.1"/>
    </source>
</evidence>
<reference evidence="2 3" key="1">
    <citation type="submission" date="2020-07" db="EMBL/GenBank/DDBJ databases">
        <title>Fungal Genomes of the International Space Station.</title>
        <authorList>
            <person name="Seuylemezian A."/>
            <person name="Singh N.K."/>
            <person name="Wood J."/>
            <person name="Venkateswaran K."/>
        </authorList>
    </citation>
    <scope>NUCLEOTIDE SEQUENCE [LARGE SCALE GENOMIC DNA]</scope>
    <source>
        <strain evidence="2 3">PL-B2</strain>
    </source>
</reference>
<proteinExistence type="predicted"/>
<gene>
    <name evidence="2" type="ORF">H0185_15630</name>
</gene>
<sequence length="74" mass="8657">MIGEWSIILLVQVLIWMIVLFEWKNLKKASKANKITFASILILSMILSFAKLEYLPGPITLLHYIFGPWGWFME</sequence>
<feature type="transmembrane region" description="Helical" evidence="1">
    <location>
        <begin position="35"/>
        <end position="52"/>
    </location>
</feature>
<accession>A0ABS7K7K3</accession>
<keyword evidence="1" id="KW-0472">Membrane</keyword>
<evidence type="ECO:0000256" key="1">
    <source>
        <dbReference type="SAM" id="Phobius"/>
    </source>
</evidence>
<dbReference type="EMBL" id="JACWFH010000020">
    <property type="protein sequence ID" value="MBY0098229.1"/>
    <property type="molecule type" value="Genomic_DNA"/>
</dbReference>
<keyword evidence="1" id="KW-1133">Transmembrane helix</keyword>
<feature type="transmembrane region" description="Helical" evidence="1">
    <location>
        <begin position="6"/>
        <end position="23"/>
    </location>
</feature>
<keyword evidence="1" id="KW-0812">Transmembrane</keyword>
<protein>
    <submittedName>
        <fullName evidence="2">Uncharacterized protein</fullName>
    </submittedName>
</protein>
<organism evidence="2 3">
    <name type="scientific">Mesobacillus maritimus</name>
    <dbReference type="NCBI Taxonomy" id="1643336"/>
    <lineage>
        <taxon>Bacteria</taxon>
        <taxon>Bacillati</taxon>
        <taxon>Bacillota</taxon>
        <taxon>Bacilli</taxon>
        <taxon>Bacillales</taxon>
        <taxon>Bacillaceae</taxon>
        <taxon>Mesobacillus</taxon>
    </lineage>
</organism>
<comment type="caution">
    <text evidence="2">The sequence shown here is derived from an EMBL/GenBank/DDBJ whole genome shotgun (WGS) entry which is preliminary data.</text>
</comment>
<name>A0ABS7K7K3_9BACI</name>
<dbReference type="RefSeq" id="WP_221874448.1">
    <property type="nucleotide sequence ID" value="NZ_JACWFH010000020.1"/>
</dbReference>
<keyword evidence="3" id="KW-1185">Reference proteome</keyword>
<dbReference type="Proteomes" id="UP000769780">
    <property type="component" value="Unassembled WGS sequence"/>
</dbReference>
<evidence type="ECO:0000313" key="3">
    <source>
        <dbReference type="Proteomes" id="UP000769780"/>
    </source>
</evidence>